<dbReference type="Proteomes" id="UP000192731">
    <property type="component" value="Unassembled WGS sequence"/>
</dbReference>
<protein>
    <submittedName>
        <fullName evidence="1">Uncharacterized protein</fullName>
    </submittedName>
</protein>
<organism evidence="1 2">
    <name type="scientific">Desulfonispora thiosulfatigenes DSM 11270</name>
    <dbReference type="NCBI Taxonomy" id="656914"/>
    <lineage>
        <taxon>Bacteria</taxon>
        <taxon>Bacillati</taxon>
        <taxon>Bacillota</taxon>
        <taxon>Clostridia</taxon>
        <taxon>Eubacteriales</taxon>
        <taxon>Peptococcaceae</taxon>
        <taxon>Desulfonispora</taxon>
    </lineage>
</organism>
<dbReference type="EMBL" id="FWWT01000016">
    <property type="protein sequence ID" value="SMB88810.1"/>
    <property type="molecule type" value="Genomic_DNA"/>
</dbReference>
<dbReference type="AlphaFoldDB" id="A0A1W1V6K5"/>
<evidence type="ECO:0000313" key="1">
    <source>
        <dbReference type="EMBL" id="SMB88810.1"/>
    </source>
</evidence>
<accession>A0A1W1V6K5</accession>
<reference evidence="1 2" key="1">
    <citation type="submission" date="2017-04" db="EMBL/GenBank/DDBJ databases">
        <authorList>
            <person name="Afonso C.L."/>
            <person name="Miller P.J."/>
            <person name="Scott M.A."/>
            <person name="Spackman E."/>
            <person name="Goraichik I."/>
            <person name="Dimitrov K.M."/>
            <person name="Suarez D.L."/>
            <person name="Swayne D.E."/>
        </authorList>
    </citation>
    <scope>NUCLEOTIDE SEQUENCE [LARGE SCALE GENOMIC DNA]</scope>
    <source>
        <strain evidence="1 2">DSM 11270</strain>
    </source>
</reference>
<dbReference type="OrthoDB" id="417763at2"/>
<name>A0A1W1V6K5_DESTI</name>
<keyword evidence="2" id="KW-1185">Reference proteome</keyword>
<gene>
    <name evidence="1" type="ORF">SAMN00017405_0533</name>
</gene>
<proteinExistence type="predicted"/>
<evidence type="ECO:0000313" key="2">
    <source>
        <dbReference type="Proteomes" id="UP000192731"/>
    </source>
</evidence>
<sequence length="189" mass="22356">MKKGSYIIDNYHKVFDLNRRLKSDEYYIIEKACSYDYFSAIDNSWENLVKKFDVLSFYGYKIPELIMAPFSFVPNVNLVIHNRNVALFDEKPQNEAPADLLDQFIKIDRPDSIPIIKIKRTFEFIRMSKDSLSNETKFLNQWVALESFVKSNHYSSIIVNICGVVPNVIFTRNIFRLLRGKKREYFPFL</sequence>
<dbReference type="RefSeq" id="WP_084052922.1">
    <property type="nucleotide sequence ID" value="NZ_FWWT01000016.1"/>
</dbReference>